<evidence type="ECO:0000256" key="1">
    <source>
        <dbReference type="SAM" id="MobiDB-lite"/>
    </source>
</evidence>
<sequence>MPYILVEMPDPAGGTELLAAPSTWIQRQEEGIAYLCWPYARSIRKLNALFQDEYSIPTETWEKYECEILCRNIPSLASADKMIETMEMQYEPNASVAKNETPDLAHRTAGHKSQNKHQRGTKLQADRQKNEIQELFASINTLENDPLGDVKPCPQLLDLMYELKGIIQSNQEELRKKLREGFGQVEKSLLAKQIESNAMQYAMERMKSNAHGNVPMFPVVPQFKVDLLTEMDELEKFEERLNDEEYLKQVRCWIDTTLGLERESEHRMHTILDLIISRKLFAEFSWTGAGKEKRPMYVHKNILGLFEYAGTTPMKRADHVIVESFMRKKLHNSATRVKVQGVRKSVPHHRNHTRQPKPYQKGQATKYVNSAMGQQKVSSTSTLVLSKQQKVEPEQSSSSSSAPSPDDPISTECAEIKQDITIYMEAMNDSEDMWDYRRLPK</sequence>
<dbReference type="STRING" id="112268.A0A182WR36"/>
<evidence type="ECO:0000313" key="3">
    <source>
        <dbReference type="EnsemblMetazoa" id="AMIN015672-PA"/>
    </source>
</evidence>
<feature type="domain" description="DUF4806" evidence="2">
    <location>
        <begin position="228"/>
        <end position="306"/>
    </location>
</feature>
<dbReference type="EnsemblMetazoa" id="AMIN015672-RA">
    <property type="protein sequence ID" value="AMIN015672-PA"/>
    <property type="gene ID" value="AMIN015672"/>
</dbReference>
<keyword evidence="4" id="KW-1185">Reference proteome</keyword>
<dbReference type="AlphaFoldDB" id="A0A182WR36"/>
<protein>
    <submittedName>
        <fullName evidence="3">DUF4806 domain-containing protein</fullName>
    </submittedName>
</protein>
<dbReference type="Proteomes" id="UP000075920">
    <property type="component" value="Unassembled WGS sequence"/>
</dbReference>
<feature type="compositionally biased region" description="Low complexity" evidence="1">
    <location>
        <begin position="396"/>
        <end position="410"/>
    </location>
</feature>
<organism evidence="3 4">
    <name type="scientific">Anopheles minimus</name>
    <dbReference type="NCBI Taxonomy" id="112268"/>
    <lineage>
        <taxon>Eukaryota</taxon>
        <taxon>Metazoa</taxon>
        <taxon>Ecdysozoa</taxon>
        <taxon>Arthropoda</taxon>
        <taxon>Hexapoda</taxon>
        <taxon>Insecta</taxon>
        <taxon>Pterygota</taxon>
        <taxon>Neoptera</taxon>
        <taxon>Endopterygota</taxon>
        <taxon>Diptera</taxon>
        <taxon>Nematocera</taxon>
        <taxon>Culicoidea</taxon>
        <taxon>Culicidae</taxon>
        <taxon>Anophelinae</taxon>
        <taxon>Anopheles</taxon>
    </lineage>
</organism>
<feature type="region of interest" description="Disordered" evidence="1">
    <location>
        <begin position="378"/>
        <end position="411"/>
    </location>
</feature>
<feature type="region of interest" description="Disordered" evidence="1">
    <location>
        <begin position="105"/>
        <end position="124"/>
    </location>
</feature>
<feature type="compositionally biased region" description="Polar residues" evidence="1">
    <location>
        <begin position="378"/>
        <end position="388"/>
    </location>
</feature>
<accession>A0A182WR36</accession>
<evidence type="ECO:0000313" key="4">
    <source>
        <dbReference type="Proteomes" id="UP000075920"/>
    </source>
</evidence>
<dbReference type="InterPro" id="IPR032071">
    <property type="entry name" value="DUF4806"/>
</dbReference>
<dbReference type="VEuPathDB" id="VectorBase:AMIN015672"/>
<feature type="compositionally biased region" description="Basic residues" evidence="1">
    <location>
        <begin position="345"/>
        <end position="355"/>
    </location>
</feature>
<dbReference type="Pfam" id="PF16064">
    <property type="entry name" value="DUF4806"/>
    <property type="match status" value="1"/>
</dbReference>
<name>A0A182WR36_9DIPT</name>
<feature type="region of interest" description="Disordered" evidence="1">
    <location>
        <begin position="339"/>
        <end position="361"/>
    </location>
</feature>
<reference evidence="4" key="1">
    <citation type="submission" date="2013-03" db="EMBL/GenBank/DDBJ databases">
        <title>The Genome Sequence of Anopheles minimus MINIMUS1.</title>
        <authorList>
            <consortium name="The Broad Institute Genomics Platform"/>
            <person name="Neafsey D.E."/>
            <person name="Walton C."/>
            <person name="Walker B."/>
            <person name="Young S.K."/>
            <person name="Zeng Q."/>
            <person name="Gargeya S."/>
            <person name="Fitzgerald M."/>
            <person name="Haas B."/>
            <person name="Abouelleil A."/>
            <person name="Allen A.W."/>
            <person name="Alvarado L."/>
            <person name="Arachchi H.M."/>
            <person name="Berlin A.M."/>
            <person name="Chapman S.B."/>
            <person name="Gainer-Dewar J."/>
            <person name="Goldberg J."/>
            <person name="Griggs A."/>
            <person name="Gujja S."/>
            <person name="Hansen M."/>
            <person name="Howarth C."/>
            <person name="Imamovic A."/>
            <person name="Ireland A."/>
            <person name="Larimer J."/>
            <person name="McCowan C."/>
            <person name="Murphy C."/>
            <person name="Pearson M."/>
            <person name="Poon T.W."/>
            <person name="Priest M."/>
            <person name="Roberts A."/>
            <person name="Saif S."/>
            <person name="Shea T."/>
            <person name="Sisk P."/>
            <person name="Sykes S."/>
            <person name="Wortman J."/>
            <person name="Nusbaum C."/>
            <person name="Birren B."/>
        </authorList>
    </citation>
    <scope>NUCLEOTIDE SEQUENCE [LARGE SCALE GENOMIC DNA]</scope>
    <source>
        <strain evidence="4">MINIMUS1</strain>
    </source>
</reference>
<evidence type="ECO:0000259" key="2">
    <source>
        <dbReference type="Pfam" id="PF16064"/>
    </source>
</evidence>
<feature type="compositionally biased region" description="Basic residues" evidence="1">
    <location>
        <begin position="108"/>
        <end position="120"/>
    </location>
</feature>
<proteinExistence type="predicted"/>
<reference evidence="3" key="2">
    <citation type="submission" date="2020-05" db="UniProtKB">
        <authorList>
            <consortium name="EnsemblMetazoa"/>
        </authorList>
    </citation>
    <scope>IDENTIFICATION</scope>
    <source>
        <strain evidence="3">MINIMUS1</strain>
    </source>
</reference>